<comment type="function">
    <text evidence="3">Catalyzes two sequential steps in the biosynthesis of coenzyme A. In the first step cysteine is conjugated to 4'-phosphopantothenate to form 4-phosphopantothenoylcysteine. In the second step the latter compound is decarboxylated to form 4'-phosphopantotheine.</text>
</comment>
<feature type="binding site" evidence="3">
    <location>
        <position position="292"/>
    </location>
    <ligand>
        <name>CTP</name>
        <dbReference type="ChEBI" id="CHEBI:37563"/>
    </ligand>
</feature>
<feature type="region of interest" description="Phosphopantothenoylcysteine decarboxylase" evidence="3">
    <location>
        <begin position="1"/>
        <end position="202"/>
    </location>
</feature>
<dbReference type="EC" id="4.1.1.36" evidence="3"/>
<comment type="pathway">
    <text evidence="3 4">Cofactor biosynthesis; coenzyme A biosynthesis; CoA from (R)-pantothenate: step 2/5.</text>
</comment>
<dbReference type="InterPro" id="IPR003382">
    <property type="entry name" value="Flavoprotein"/>
</dbReference>
<feature type="binding site" evidence="3">
    <location>
        <position position="361"/>
    </location>
    <ligand>
        <name>CTP</name>
        <dbReference type="ChEBI" id="CHEBI:37563"/>
    </ligand>
</feature>
<keyword evidence="3 4" id="KW-0288">FMN</keyword>
<dbReference type="GO" id="GO:0010181">
    <property type="term" value="F:FMN binding"/>
    <property type="evidence" value="ECO:0007669"/>
    <property type="project" value="UniProtKB-UniRule"/>
</dbReference>
<dbReference type="InterPro" id="IPR007085">
    <property type="entry name" value="DNA/pantothenate-metab_flavo_C"/>
</dbReference>
<comment type="pathway">
    <text evidence="3 4">Cofactor biosynthesis; coenzyme A biosynthesis; CoA from (R)-pantothenate: step 3/5.</text>
</comment>
<keyword evidence="1 3" id="KW-0210">Decarboxylase</keyword>
<dbReference type="PANTHER" id="PTHR14359">
    <property type="entry name" value="HOMO-OLIGOMERIC FLAVIN CONTAINING CYS DECARBOXYLASE FAMILY"/>
    <property type="match status" value="1"/>
</dbReference>
<dbReference type="EC" id="6.3.2.5" evidence="3"/>
<feature type="binding site" evidence="3">
    <location>
        <position position="302"/>
    </location>
    <ligand>
        <name>CTP</name>
        <dbReference type="ChEBI" id="CHEBI:37563"/>
    </ligand>
</feature>
<feature type="binding site" evidence="3">
    <location>
        <position position="343"/>
    </location>
    <ligand>
        <name>CTP</name>
        <dbReference type="ChEBI" id="CHEBI:37563"/>
    </ligand>
</feature>
<name>A0A0V9UGP7_9NOCA</name>
<dbReference type="GO" id="GO:0046872">
    <property type="term" value="F:metal ion binding"/>
    <property type="evidence" value="ECO:0007669"/>
    <property type="project" value="UniProtKB-KW"/>
</dbReference>
<comment type="cofactor">
    <cofactor evidence="3">
        <name>FMN</name>
        <dbReference type="ChEBI" id="CHEBI:58210"/>
    </cofactor>
    <text evidence="3">Binds 1 FMN per subunit.</text>
</comment>
<dbReference type="SUPFAM" id="SSF52507">
    <property type="entry name" value="Homo-oligomeric flavin-containing Cys decarboxylases, HFCD"/>
    <property type="match status" value="1"/>
</dbReference>
<dbReference type="AlphaFoldDB" id="A0A0V9UGP7"/>
<dbReference type="Gene3D" id="3.40.50.1950">
    <property type="entry name" value="Flavin prenyltransferase-like"/>
    <property type="match status" value="1"/>
</dbReference>
<keyword evidence="2 3" id="KW-0456">Lyase</keyword>
<dbReference type="GO" id="GO:0015937">
    <property type="term" value="P:coenzyme A biosynthetic process"/>
    <property type="evidence" value="ECO:0007669"/>
    <property type="project" value="UniProtKB-UniRule"/>
</dbReference>
<dbReference type="NCBIfam" id="TIGR00521">
    <property type="entry name" value="coaBC_dfp"/>
    <property type="match status" value="1"/>
</dbReference>
<dbReference type="InterPro" id="IPR036551">
    <property type="entry name" value="Flavin_trans-like"/>
</dbReference>
<keyword evidence="3 4" id="KW-0285">Flavoprotein</keyword>
<feature type="binding site" evidence="3">
    <location>
        <position position="365"/>
    </location>
    <ligand>
        <name>CTP</name>
        <dbReference type="ChEBI" id="CHEBI:37563"/>
    </ligand>
</feature>
<keyword evidence="3" id="KW-0511">Multifunctional enzyme</keyword>
<reference evidence="7 8" key="2">
    <citation type="journal article" date="2016" name="Genome Announc.">
        <title>Draft Genome Sequence of a Versatile Hydrocarbon-Degrading Bacterium, Rhodococcus pyridinivorans Strain KG-16, Collected from Oil Fields in India.</title>
        <authorList>
            <person name="Aggarwal R.K."/>
            <person name="Dawar C."/>
            <person name="Phanindranath R."/>
            <person name="Mutnuri L."/>
            <person name="Dayal A.M."/>
        </authorList>
    </citation>
    <scope>NUCLEOTIDE SEQUENCE [LARGE SCALE GENOMIC DNA]</scope>
    <source>
        <strain evidence="7 8">KG-16</strain>
    </source>
</reference>
<evidence type="ECO:0000259" key="5">
    <source>
        <dbReference type="Pfam" id="PF02441"/>
    </source>
</evidence>
<comment type="catalytic activity">
    <reaction evidence="3 4">
        <text>N-[(R)-4-phosphopantothenoyl]-L-cysteine + H(+) = (R)-4'-phosphopantetheine + CO2</text>
        <dbReference type="Rhea" id="RHEA:16793"/>
        <dbReference type="ChEBI" id="CHEBI:15378"/>
        <dbReference type="ChEBI" id="CHEBI:16526"/>
        <dbReference type="ChEBI" id="CHEBI:59458"/>
        <dbReference type="ChEBI" id="CHEBI:61723"/>
        <dbReference type="EC" id="4.1.1.36"/>
    </reaction>
</comment>
<dbReference type="InterPro" id="IPR035929">
    <property type="entry name" value="CoaB-like_sf"/>
</dbReference>
<dbReference type="RefSeq" id="WP_060653224.1">
    <property type="nucleotide sequence ID" value="NZ_AZXY01000010.1"/>
</dbReference>
<dbReference type="GO" id="GO:0004633">
    <property type="term" value="F:phosphopantothenoylcysteine decarboxylase activity"/>
    <property type="evidence" value="ECO:0007669"/>
    <property type="project" value="UniProtKB-UniRule"/>
</dbReference>
<dbReference type="EMBL" id="AZXY01000010">
    <property type="protein sequence ID" value="KSZ57192.1"/>
    <property type="molecule type" value="Genomic_DNA"/>
</dbReference>
<comment type="similarity">
    <text evidence="3 4">In the N-terminal section; belongs to the HFCD (homo-oligomeric flavin containing Cys decarboxylase) superfamily.</text>
</comment>
<dbReference type="InterPro" id="IPR005252">
    <property type="entry name" value="CoaBC"/>
</dbReference>
<organism evidence="7 8">
    <name type="scientific">Rhodococcus pyridinivorans KG-16</name>
    <dbReference type="NCBI Taxonomy" id="1441730"/>
    <lineage>
        <taxon>Bacteria</taxon>
        <taxon>Bacillati</taxon>
        <taxon>Actinomycetota</taxon>
        <taxon>Actinomycetes</taxon>
        <taxon>Mycobacteriales</taxon>
        <taxon>Nocardiaceae</taxon>
        <taxon>Rhodococcus</taxon>
    </lineage>
</organism>
<evidence type="ECO:0000256" key="3">
    <source>
        <dbReference type="HAMAP-Rule" id="MF_02225"/>
    </source>
</evidence>
<evidence type="ECO:0000256" key="2">
    <source>
        <dbReference type="ARBA" id="ARBA00023239"/>
    </source>
</evidence>
<comment type="similarity">
    <text evidence="3 4">In the C-terminal section; belongs to the PPC synthetase family.</text>
</comment>
<feature type="domain" description="Flavoprotein" evidence="5">
    <location>
        <begin position="17"/>
        <end position="182"/>
    </location>
</feature>
<sequence length="427" mass="44419">MSNPASSGEAGSVQRRRIVVGVAGGIAAYKSCALIRAFTESGHHVRVVPTESALEFVGRATFEALSGNPVQTGVFAEVPQVQHVRLGQEADLVVIAPATADLMARAVAGRADDLLTATLLTARCPVMFVPAMHTEMWEHPATVDNVATLRRRGAVVVEPASGRLTGKDTGAGRMPEPDEIFNLASLLLERADALPRDLAGRRIVVSAGGTREPLDPVRFLGNRSSGKQGYALARLAAQRGADVTLVAGSISGLDDPAAVDVVRVQTAAQMQDAVAKHASGADAVIMSAAVADFRPSTFATSKIKKGEGEPDSIALTKNDDILAGLVRARAEGGLSAETVIVGFAAETGDEHGDVLTYAREKLARKGCDLLVVNAVGEGKAFEVDDNNGWLLSADGSETALAHGSKALMASRVLDALGPLLAERSRIG</sequence>
<dbReference type="PATRIC" id="fig|1441730.3.peg.3954"/>
<comment type="cofactor">
    <cofactor evidence="3">
        <name>Mg(2+)</name>
        <dbReference type="ChEBI" id="CHEBI:18420"/>
    </cofactor>
</comment>
<dbReference type="GO" id="GO:0071513">
    <property type="term" value="C:phosphopantothenoylcysteine decarboxylase complex"/>
    <property type="evidence" value="ECO:0007669"/>
    <property type="project" value="TreeGrafter"/>
</dbReference>
<keyword evidence="3 4" id="KW-0436">Ligase</keyword>
<comment type="caution">
    <text evidence="7">The sequence shown here is derived from an EMBL/GenBank/DDBJ whole genome shotgun (WGS) entry which is preliminary data.</text>
</comment>
<dbReference type="PANTHER" id="PTHR14359:SF6">
    <property type="entry name" value="PHOSPHOPANTOTHENOYLCYSTEINE DECARBOXYLASE"/>
    <property type="match status" value="1"/>
</dbReference>
<evidence type="ECO:0000256" key="1">
    <source>
        <dbReference type="ARBA" id="ARBA00022793"/>
    </source>
</evidence>
<feature type="region of interest" description="Phosphopantothenate--cysteine ligase" evidence="3">
    <location>
        <begin position="203"/>
        <end position="427"/>
    </location>
</feature>
<gene>
    <name evidence="3" type="primary">coaBC</name>
    <name evidence="7" type="ORF">Z045_18930</name>
</gene>
<dbReference type="Pfam" id="PF04127">
    <property type="entry name" value="DFP"/>
    <property type="match status" value="1"/>
</dbReference>
<keyword evidence="3" id="KW-0479">Metal-binding</keyword>
<evidence type="ECO:0000259" key="6">
    <source>
        <dbReference type="Pfam" id="PF04127"/>
    </source>
</evidence>
<keyword evidence="3" id="KW-0460">Magnesium</keyword>
<protein>
    <recommendedName>
        <fullName evidence="3">Coenzyme A biosynthesis bifunctional protein CoaBC</fullName>
    </recommendedName>
    <alternativeName>
        <fullName evidence="3">DNA/pantothenate metabolism flavoprotein</fullName>
    </alternativeName>
    <alternativeName>
        <fullName evidence="3">Phosphopantothenoylcysteine synthetase/decarboxylase</fullName>
        <shortName evidence="3">PPCS-PPCDC</shortName>
    </alternativeName>
    <domain>
        <recommendedName>
            <fullName evidence="3">Phosphopantothenoylcysteine decarboxylase</fullName>
            <shortName evidence="3">PPC decarboxylase</shortName>
            <shortName evidence="3">PPC-DC</shortName>
            <ecNumber evidence="3">4.1.1.36</ecNumber>
        </recommendedName>
        <alternativeName>
            <fullName evidence="3">CoaC</fullName>
        </alternativeName>
    </domain>
    <domain>
        <recommendedName>
            <fullName evidence="3">Phosphopantothenate--cysteine ligase</fullName>
            <ecNumber evidence="3">6.3.2.5</ecNumber>
        </recommendedName>
        <alternativeName>
            <fullName evidence="3">CoaB</fullName>
        </alternativeName>
        <alternativeName>
            <fullName evidence="3">Phosphopantothenoylcysteine synthetase</fullName>
            <shortName evidence="3">PPC synthetase</shortName>
            <shortName evidence="3">PPC-S</shortName>
        </alternativeName>
    </domain>
</protein>
<comment type="function">
    <text evidence="4">Catalyzes two steps in the biosynthesis of coenzyme A. In the first step cysteine is conjugated to 4'-phosphopantothenate to form 4-phosphopantothenoylcysteine, in the latter compound is decarboxylated to form 4'-phosphopantotheine.</text>
</comment>
<comment type="catalytic activity">
    <reaction evidence="3 4">
        <text>(R)-4'-phosphopantothenate + L-cysteine + CTP = N-[(R)-4-phosphopantothenoyl]-L-cysteine + CMP + diphosphate + H(+)</text>
        <dbReference type="Rhea" id="RHEA:19397"/>
        <dbReference type="ChEBI" id="CHEBI:10986"/>
        <dbReference type="ChEBI" id="CHEBI:15378"/>
        <dbReference type="ChEBI" id="CHEBI:33019"/>
        <dbReference type="ChEBI" id="CHEBI:35235"/>
        <dbReference type="ChEBI" id="CHEBI:37563"/>
        <dbReference type="ChEBI" id="CHEBI:59458"/>
        <dbReference type="ChEBI" id="CHEBI:60377"/>
        <dbReference type="EC" id="6.3.2.5"/>
    </reaction>
</comment>
<dbReference type="UniPathway" id="UPA00241">
    <property type="reaction ID" value="UER00353"/>
</dbReference>
<dbReference type="Proteomes" id="UP000053060">
    <property type="component" value="Unassembled WGS sequence"/>
</dbReference>
<proteinExistence type="inferred from homology"/>
<dbReference type="GO" id="GO:0015941">
    <property type="term" value="P:pantothenate catabolic process"/>
    <property type="evidence" value="ECO:0007669"/>
    <property type="project" value="InterPro"/>
</dbReference>
<evidence type="ECO:0000313" key="8">
    <source>
        <dbReference type="Proteomes" id="UP000053060"/>
    </source>
</evidence>
<dbReference type="HAMAP" id="MF_02225">
    <property type="entry name" value="CoaBC"/>
    <property type="match status" value="1"/>
</dbReference>
<reference evidence="8" key="1">
    <citation type="submission" date="2015-01" db="EMBL/GenBank/DDBJ databases">
        <title>Draft genome sequence of Rhodococcus pyridinivorans strain KG-16, a hydrocarbon-degrading bacterium.</title>
        <authorList>
            <person name="Aggarwal R.K."/>
            <person name="Dawar C."/>
        </authorList>
    </citation>
    <scope>NUCLEOTIDE SEQUENCE [LARGE SCALE GENOMIC DNA]</scope>
    <source>
        <strain evidence="8">KG-16</strain>
    </source>
</reference>
<accession>A0A0V9UGP7</accession>
<evidence type="ECO:0000313" key="7">
    <source>
        <dbReference type="EMBL" id="KSZ57192.1"/>
    </source>
</evidence>
<evidence type="ECO:0000256" key="4">
    <source>
        <dbReference type="RuleBase" id="RU364078"/>
    </source>
</evidence>
<dbReference type="Pfam" id="PF02441">
    <property type="entry name" value="Flavoprotein"/>
    <property type="match status" value="1"/>
</dbReference>
<feature type="domain" description="DNA/pantothenate metabolism flavoprotein C-terminal" evidence="6">
    <location>
        <begin position="198"/>
        <end position="416"/>
    </location>
</feature>
<dbReference type="GO" id="GO:0004632">
    <property type="term" value="F:phosphopantothenate--cysteine ligase activity"/>
    <property type="evidence" value="ECO:0007669"/>
    <property type="project" value="UniProtKB-UniRule"/>
</dbReference>
<dbReference type="SUPFAM" id="SSF102645">
    <property type="entry name" value="CoaB-like"/>
    <property type="match status" value="1"/>
</dbReference>
<comment type="caution">
    <text evidence="3">Lacks conserved residue(s) required for the propagation of feature annotation.</text>
</comment>
<dbReference type="Gene3D" id="3.40.50.10300">
    <property type="entry name" value="CoaB-like"/>
    <property type="match status" value="1"/>
</dbReference>
<dbReference type="GeneID" id="86865833"/>